<dbReference type="Gene3D" id="2.60.120.330">
    <property type="entry name" value="B-lactam Antibiotic, Isopenicillin N Synthase, Chain"/>
    <property type="match status" value="1"/>
</dbReference>
<dbReference type="InterPro" id="IPR027443">
    <property type="entry name" value="IPNS-like_sf"/>
</dbReference>
<dbReference type="EMBL" id="CAJNOG010000010">
    <property type="protein sequence ID" value="CAF0744539.1"/>
    <property type="molecule type" value="Genomic_DNA"/>
</dbReference>
<reference evidence="1" key="1">
    <citation type="submission" date="2021-02" db="EMBL/GenBank/DDBJ databases">
        <authorList>
            <person name="Nowell W R."/>
        </authorList>
    </citation>
    <scope>NUCLEOTIDE SEQUENCE</scope>
</reference>
<comment type="caution">
    <text evidence="1">The sequence shown here is derived from an EMBL/GenBank/DDBJ whole genome shotgun (WGS) entry which is preliminary data.</text>
</comment>
<dbReference type="Proteomes" id="UP000663845">
    <property type="component" value="Unassembled WGS sequence"/>
</dbReference>
<dbReference type="Proteomes" id="UP000663844">
    <property type="component" value="Unassembled WGS sequence"/>
</dbReference>
<dbReference type="EMBL" id="CAJOAZ010001859">
    <property type="protein sequence ID" value="CAF3866147.1"/>
    <property type="molecule type" value="Genomic_DNA"/>
</dbReference>
<dbReference type="AlphaFoldDB" id="A0A813NXC5"/>
<evidence type="ECO:0000313" key="2">
    <source>
        <dbReference type="EMBL" id="CAF3866147.1"/>
    </source>
</evidence>
<protein>
    <recommendedName>
        <fullName evidence="4">Isopenicillin N synthase-like Fe(2+) 2OG dioxygenase domain-containing protein</fullName>
    </recommendedName>
</protein>
<name>A0A813NXC5_9BILA</name>
<evidence type="ECO:0000313" key="1">
    <source>
        <dbReference type="EMBL" id="CAF0744539.1"/>
    </source>
</evidence>
<evidence type="ECO:0008006" key="4">
    <source>
        <dbReference type="Google" id="ProtNLM"/>
    </source>
</evidence>
<organism evidence="1 3">
    <name type="scientific">Adineta steineri</name>
    <dbReference type="NCBI Taxonomy" id="433720"/>
    <lineage>
        <taxon>Eukaryota</taxon>
        <taxon>Metazoa</taxon>
        <taxon>Spiralia</taxon>
        <taxon>Gnathifera</taxon>
        <taxon>Rotifera</taxon>
        <taxon>Eurotatoria</taxon>
        <taxon>Bdelloidea</taxon>
        <taxon>Adinetida</taxon>
        <taxon>Adinetidae</taxon>
        <taxon>Adineta</taxon>
    </lineage>
</organism>
<proteinExistence type="predicted"/>
<accession>A0A813NXC5</accession>
<sequence length="74" mass="8510">MDNDHWISTPHRVLASLNNNPARQSIAYFCQINPDEIVTCIPTCSSKNKSSKYPPIRSWDLIMQKYLASTQKNK</sequence>
<gene>
    <name evidence="1" type="ORF">JYZ213_LOCUS2094</name>
    <name evidence="2" type="ORF">OXD698_LOCUS22094</name>
</gene>
<evidence type="ECO:0000313" key="3">
    <source>
        <dbReference type="Proteomes" id="UP000663845"/>
    </source>
</evidence>
<dbReference type="SUPFAM" id="SSF51197">
    <property type="entry name" value="Clavaminate synthase-like"/>
    <property type="match status" value="1"/>
</dbReference>